<reference evidence="1 2" key="1">
    <citation type="submission" date="2018-01" db="EMBL/GenBank/DDBJ databases">
        <authorList>
            <person name="Clerissi C."/>
        </authorList>
    </citation>
    <scope>NUCLEOTIDE SEQUENCE [LARGE SCALE GENOMIC DNA]</scope>
    <source>
        <strain evidence="1">Cupriavidus taiwanensis STM 6021</strain>
    </source>
</reference>
<proteinExistence type="predicted"/>
<protein>
    <submittedName>
        <fullName evidence="1">Uncharacterized protein</fullName>
    </submittedName>
</protein>
<name>A0A7Z7NQ45_9BURK</name>
<gene>
    <name evidence="1" type="ORF">CBM2594_U10167</name>
</gene>
<organism evidence="1 2">
    <name type="scientific">Cupriavidus taiwanensis</name>
    <dbReference type="NCBI Taxonomy" id="164546"/>
    <lineage>
        <taxon>Bacteria</taxon>
        <taxon>Pseudomonadati</taxon>
        <taxon>Pseudomonadota</taxon>
        <taxon>Betaproteobacteria</taxon>
        <taxon>Burkholderiales</taxon>
        <taxon>Burkholderiaceae</taxon>
        <taxon>Cupriavidus</taxon>
    </lineage>
</organism>
<dbReference type="EMBL" id="OGUU01000045">
    <property type="protein sequence ID" value="SPC25666.1"/>
    <property type="molecule type" value="Genomic_DNA"/>
</dbReference>
<dbReference type="Proteomes" id="UP000257139">
    <property type="component" value="Unassembled WGS sequence"/>
</dbReference>
<comment type="caution">
    <text evidence="1">The sequence shown here is derived from an EMBL/GenBank/DDBJ whole genome shotgun (WGS) entry which is preliminary data.</text>
</comment>
<evidence type="ECO:0000313" key="1">
    <source>
        <dbReference type="EMBL" id="SPC25666.1"/>
    </source>
</evidence>
<evidence type="ECO:0000313" key="2">
    <source>
        <dbReference type="Proteomes" id="UP000257139"/>
    </source>
</evidence>
<accession>A0A7Z7NQ45</accession>
<sequence>MRTFHRFPSQPPVQTHSLSEPLRLLTGPCRLRRSTLRRVNSRYPGLAVFGGRVGGSGKSLFSESPTIIHASNPAPSMEGCCSPRASA</sequence>
<dbReference type="AlphaFoldDB" id="A0A7Z7NQ45"/>